<dbReference type="GO" id="GO:0016042">
    <property type="term" value="P:lipid catabolic process"/>
    <property type="evidence" value="ECO:0007669"/>
    <property type="project" value="UniProtKB-UniRule"/>
</dbReference>
<evidence type="ECO:0000256" key="1">
    <source>
        <dbReference type="ARBA" id="ARBA00022801"/>
    </source>
</evidence>
<organism evidence="6 7">
    <name type="scientific">Pseudogulbenkiania subflava DSM 22618</name>
    <dbReference type="NCBI Taxonomy" id="1123014"/>
    <lineage>
        <taxon>Bacteria</taxon>
        <taxon>Pseudomonadati</taxon>
        <taxon>Pseudomonadota</taxon>
        <taxon>Betaproteobacteria</taxon>
        <taxon>Neisseriales</taxon>
        <taxon>Chromobacteriaceae</taxon>
        <taxon>Pseudogulbenkiania</taxon>
    </lineage>
</organism>
<keyword evidence="3 4" id="KW-0443">Lipid metabolism</keyword>
<dbReference type="AlphaFoldDB" id="A0A1Y6B7N5"/>
<dbReference type="PANTHER" id="PTHR14226">
    <property type="entry name" value="NEUROPATHY TARGET ESTERASE/SWISS CHEESE D.MELANOGASTER"/>
    <property type="match status" value="1"/>
</dbReference>
<gene>
    <name evidence="6" type="ORF">SAMN02745746_00422</name>
</gene>
<sequence length="327" mass="35966">MKTTEIALALQGGGAHGAFTWGVLDRLLETRRYHPAALSGASAGAMNAALLVHGWMEDGYDGAREALGQFWQRLSALYPWPAEHAPPAALQGLLHLSHFLTSDQLNPFDYNPLRELIASSIDFARLRTTPIQLFIAATHVNSGRLKLFHAHELSVEHLLASACLPQLHHTVHIDGEAYWDGGLTANPPLFPLAYQGRARDIVLVTLVPQQWEETPGGAGAVERRLNDISFGSSLHTELQGLAIAKREAGKSLFGLGRLERHLRQLRLHHIDADATTGALDSLSKLTPHHGLVQQLFAAGRERAQAWLQEHGAEIGRKSTMRLWRRIG</sequence>
<dbReference type="EMBL" id="FXAG01000002">
    <property type="protein sequence ID" value="SME97305.1"/>
    <property type="molecule type" value="Genomic_DNA"/>
</dbReference>
<keyword evidence="1 4" id="KW-0378">Hydrolase</keyword>
<feature type="domain" description="PNPLA" evidence="5">
    <location>
        <begin position="8"/>
        <end position="193"/>
    </location>
</feature>
<dbReference type="InterPro" id="IPR002641">
    <property type="entry name" value="PNPLA_dom"/>
</dbReference>
<evidence type="ECO:0000256" key="4">
    <source>
        <dbReference type="PROSITE-ProRule" id="PRU01161"/>
    </source>
</evidence>
<evidence type="ECO:0000313" key="7">
    <source>
        <dbReference type="Proteomes" id="UP000192920"/>
    </source>
</evidence>
<keyword evidence="2 4" id="KW-0442">Lipid degradation</keyword>
<feature type="active site" description="Proton acceptor" evidence="4">
    <location>
        <position position="180"/>
    </location>
</feature>
<dbReference type="Pfam" id="PF01734">
    <property type="entry name" value="Patatin"/>
    <property type="match status" value="1"/>
</dbReference>
<accession>A0A1Y6B7N5</accession>
<evidence type="ECO:0000313" key="6">
    <source>
        <dbReference type="EMBL" id="SME97305.1"/>
    </source>
</evidence>
<dbReference type="Gene3D" id="3.40.1090.10">
    <property type="entry name" value="Cytosolic phospholipase A2 catalytic domain"/>
    <property type="match status" value="2"/>
</dbReference>
<dbReference type="Proteomes" id="UP000192920">
    <property type="component" value="Unassembled WGS sequence"/>
</dbReference>
<dbReference type="RefSeq" id="WP_085274790.1">
    <property type="nucleotide sequence ID" value="NZ_FXAG01000002.1"/>
</dbReference>
<keyword evidence="7" id="KW-1185">Reference proteome</keyword>
<dbReference type="InterPro" id="IPR016035">
    <property type="entry name" value="Acyl_Trfase/lysoPLipase"/>
</dbReference>
<protein>
    <submittedName>
        <fullName evidence="6">NTE family protein</fullName>
    </submittedName>
</protein>
<reference evidence="7" key="1">
    <citation type="submission" date="2017-04" db="EMBL/GenBank/DDBJ databases">
        <authorList>
            <person name="Varghese N."/>
            <person name="Submissions S."/>
        </authorList>
    </citation>
    <scope>NUCLEOTIDE SEQUENCE [LARGE SCALE GENOMIC DNA]</scope>
    <source>
        <strain evidence="7">DSM 22618</strain>
    </source>
</reference>
<dbReference type="STRING" id="1123014.SAMN02745746_00422"/>
<dbReference type="PROSITE" id="PS51635">
    <property type="entry name" value="PNPLA"/>
    <property type="match status" value="1"/>
</dbReference>
<feature type="short sequence motif" description="GXGXXG" evidence="4">
    <location>
        <begin position="12"/>
        <end position="17"/>
    </location>
</feature>
<feature type="short sequence motif" description="GXSXG" evidence="4">
    <location>
        <begin position="40"/>
        <end position="44"/>
    </location>
</feature>
<evidence type="ECO:0000256" key="2">
    <source>
        <dbReference type="ARBA" id="ARBA00022963"/>
    </source>
</evidence>
<name>A0A1Y6B7N5_9NEIS</name>
<dbReference type="GO" id="GO:0016787">
    <property type="term" value="F:hydrolase activity"/>
    <property type="evidence" value="ECO:0007669"/>
    <property type="project" value="UniProtKB-UniRule"/>
</dbReference>
<feature type="short sequence motif" description="DGA/G" evidence="4">
    <location>
        <begin position="180"/>
        <end position="182"/>
    </location>
</feature>
<dbReference type="SUPFAM" id="SSF52151">
    <property type="entry name" value="FabD/lysophospholipase-like"/>
    <property type="match status" value="1"/>
</dbReference>
<proteinExistence type="predicted"/>
<dbReference type="PANTHER" id="PTHR14226:SF78">
    <property type="entry name" value="SLR0060 PROTEIN"/>
    <property type="match status" value="1"/>
</dbReference>
<feature type="active site" description="Nucleophile" evidence="4">
    <location>
        <position position="42"/>
    </location>
</feature>
<dbReference type="InterPro" id="IPR050301">
    <property type="entry name" value="NTE"/>
</dbReference>
<evidence type="ECO:0000256" key="3">
    <source>
        <dbReference type="ARBA" id="ARBA00023098"/>
    </source>
</evidence>
<evidence type="ECO:0000259" key="5">
    <source>
        <dbReference type="PROSITE" id="PS51635"/>
    </source>
</evidence>